<proteinExistence type="predicted"/>
<organism evidence="1 2">
    <name type="scientific">Cystobacter fuscus (strain ATCC 25194 / DSM 2262 / NBRC 100088 / M29)</name>
    <dbReference type="NCBI Taxonomy" id="1242864"/>
    <lineage>
        <taxon>Bacteria</taxon>
        <taxon>Pseudomonadati</taxon>
        <taxon>Myxococcota</taxon>
        <taxon>Myxococcia</taxon>
        <taxon>Myxococcales</taxon>
        <taxon>Cystobacterineae</taxon>
        <taxon>Archangiaceae</taxon>
        <taxon>Cystobacter</taxon>
    </lineage>
</organism>
<evidence type="ECO:0000313" key="1">
    <source>
        <dbReference type="EMBL" id="EPX61503.1"/>
    </source>
</evidence>
<gene>
    <name evidence="1" type="ORF">D187_001286</name>
</gene>
<sequence>MVHGEEKAREMARSLLPSVNREAARAGRVAIHRAHRRQFRVEMNRLVRDPESFDERAGFDAQPVVDIRQLMGHRRSGDKVAPFIRWATARARSIPRESRLSHIRALVPRGLIGDHALAHIREREEFQSPEEVERRRARRSSHQRSFLLDRGEQATLLHALLHAPGGHRVFNQWLKARHLLHSRQELKGWHCTCVPRCRIPSRLDAALPPARLLLGAHDVLPFLAAIWGPEGESRKRRRTPLDSPRSTVNTFLRAFKQCRGDVLATARVLGLAPPLPD</sequence>
<dbReference type="AlphaFoldDB" id="S9QXV9"/>
<keyword evidence="2" id="KW-1185">Reference proteome</keyword>
<accession>S9QXV9</accession>
<dbReference type="Proteomes" id="UP000011682">
    <property type="component" value="Unassembled WGS sequence"/>
</dbReference>
<dbReference type="EMBL" id="ANAH02000010">
    <property type="protein sequence ID" value="EPX61503.1"/>
    <property type="molecule type" value="Genomic_DNA"/>
</dbReference>
<protein>
    <submittedName>
        <fullName evidence="1">Uncharacterized protein</fullName>
    </submittedName>
</protein>
<comment type="caution">
    <text evidence="1">The sequence shown here is derived from an EMBL/GenBank/DDBJ whole genome shotgun (WGS) entry which is preliminary data.</text>
</comment>
<evidence type="ECO:0000313" key="2">
    <source>
        <dbReference type="Proteomes" id="UP000011682"/>
    </source>
</evidence>
<name>S9QXV9_CYSF2</name>
<reference evidence="1" key="1">
    <citation type="submission" date="2013-05" db="EMBL/GenBank/DDBJ databases">
        <title>Genome assembly of Cystobacter fuscus DSM 2262.</title>
        <authorList>
            <person name="Sharma G."/>
            <person name="Khatri I."/>
            <person name="Kaur C."/>
            <person name="Mayilraj S."/>
            <person name="Subramanian S."/>
        </authorList>
    </citation>
    <scope>NUCLEOTIDE SEQUENCE [LARGE SCALE GENOMIC DNA]</scope>
    <source>
        <strain evidence="1">DSM 2262</strain>
    </source>
</reference>